<name>A0A3B0Y522_9ZZZZ</name>
<dbReference type="AlphaFoldDB" id="A0A3B0Y522"/>
<sequence>MEHKVRFKNRTEVSHSANESVITFAPDTLREPVVFNGSLSQSLAFREAFSILSEVSTMNHHLVRPRCVSELAFWYKSRDSEAMADYMAKHESEAGTHKQIRQDLRALRYHSFSRIRNYYRAKRHYLDYLIHKRYGAALIAYPLLTVGSDELFIECLSQDERVYTRLSCDYSSFDNIREIAQGTTHIDFKLDVKREFEKIREFKNTTIRIDPDAWESTEHEEDNTQNMAWGISDAWARSLLQISSAMTRKMSKFRLQAMDLYNVCDQLRRKRTKSAPSALRFELTPMEPVVIVLEPWNITIKCLRSIYTGEHKHEYRMWNRRGLLLLEKLIPVADYFTVLTGGTGEPVFFVAHMGPISLTFALTGWHSEEWSRRGMVDLMSSSNDVDEFVQMRVLSALKKSGVDTVNSLATELKEDPSVVTRALKVQVQSGQVAYDLDKNVYRIRPIFPSPLLGEQYRYTNDFERKAYALVNGKQVDIDEVRQQDGFLHVLGSVRDLAITYQPDLIINADQQLINASCYCQTYMDHKLKNGPCEHMLALRIQMNRENLSAENSMLLGESMITDPSVET</sequence>
<gene>
    <name evidence="2" type="ORF">MNBD_GAMMA12-630</name>
</gene>
<organism evidence="2">
    <name type="scientific">hydrothermal vent metagenome</name>
    <dbReference type="NCBI Taxonomy" id="652676"/>
    <lineage>
        <taxon>unclassified sequences</taxon>
        <taxon>metagenomes</taxon>
        <taxon>ecological metagenomes</taxon>
    </lineage>
</organism>
<dbReference type="GO" id="GO:0008270">
    <property type="term" value="F:zinc ion binding"/>
    <property type="evidence" value="ECO:0007669"/>
    <property type="project" value="InterPro"/>
</dbReference>
<dbReference type="InterPro" id="IPR007527">
    <property type="entry name" value="Znf_SWIM"/>
</dbReference>
<reference evidence="2" key="1">
    <citation type="submission" date="2018-06" db="EMBL/GenBank/DDBJ databases">
        <authorList>
            <person name="Zhirakovskaya E."/>
        </authorList>
    </citation>
    <scope>NUCLEOTIDE SEQUENCE</scope>
</reference>
<dbReference type="PROSITE" id="PS50966">
    <property type="entry name" value="ZF_SWIM"/>
    <property type="match status" value="1"/>
</dbReference>
<feature type="domain" description="SWIM-type" evidence="1">
    <location>
        <begin position="502"/>
        <end position="543"/>
    </location>
</feature>
<proteinExistence type="predicted"/>
<protein>
    <recommendedName>
        <fullName evidence="1">SWIM-type domain-containing protein</fullName>
    </recommendedName>
</protein>
<accession>A0A3B0Y522</accession>
<evidence type="ECO:0000313" key="2">
    <source>
        <dbReference type="EMBL" id="VAW75848.1"/>
    </source>
</evidence>
<evidence type="ECO:0000259" key="1">
    <source>
        <dbReference type="PROSITE" id="PS50966"/>
    </source>
</evidence>
<dbReference type="EMBL" id="UOFL01000094">
    <property type="protein sequence ID" value="VAW75848.1"/>
    <property type="molecule type" value="Genomic_DNA"/>
</dbReference>